<proteinExistence type="predicted"/>
<dbReference type="OrthoDB" id="10487737at2759"/>
<organism evidence="3 4">
    <name type="scientific">Perkinsus olseni</name>
    <name type="common">Perkinsus atlanticus</name>
    <dbReference type="NCBI Taxonomy" id="32597"/>
    <lineage>
        <taxon>Eukaryota</taxon>
        <taxon>Sar</taxon>
        <taxon>Alveolata</taxon>
        <taxon>Perkinsozoa</taxon>
        <taxon>Perkinsea</taxon>
        <taxon>Perkinsida</taxon>
        <taxon>Perkinsidae</taxon>
        <taxon>Perkinsus</taxon>
    </lineage>
</organism>
<feature type="region of interest" description="Disordered" evidence="1">
    <location>
        <begin position="1"/>
        <end position="24"/>
    </location>
</feature>
<reference evidence="3 4" key="1">
    <citation type="submission" date="2020-04" db="EMBL/GenBank/DDBJ databases">
        <title>Perkinsus olseni comparative genomics.</title>
        <authorList>
            <person name="Bogema D.R."/>
        </authorList>
    </citation>
    <scope>NUCLEOTIDE SEQUENCE [LARGE SCALE GENOMIC DNA]</scope>
    <source>
        <strain evidence="3">00978-12</strain>
    </source>
</reference>
<protein>
    <submittedName>
        <fullName evidence="3">Uncharacterized protein</fullName>
    </submittedName>
</protein>
<dbReference type="AlphaFoldDB" id="A0A7J6NZR9"/>
<evidence type="ECO:0000256" key="1">
    <source>
        <dbReference type="SAM" id="MobiDB-lite"/>
    </source>
</evidence>
<feature type="compositionally biased region" description="Basic and acidic residues" evidence="1">
    <location>
        <begin position="12"/>
        <end position="24"/>
    </location>
</feature>
<feature type="transmembrane region" description="Helical" evidence="2">
    <location>
        <begin position="72"/>
        <end position="95"/>
    </location>
</feature>
<comment type="caution">
    <text evidence="3">The sequence shown here is derived from an EMBL/GenBank/DDBJ whole genome shotgun (WGS) entry which is preliminary data.</text>
</comment>
<dbReference type="EMBL" id="JABANP010000136">
    <property type="protein sequence ID" value="KAF4689006.1"/>
    <property type="molecule type" value="Genomic_DNA"/>
</dbReference>
<evidence type="ECO:0000313" key="4">
    <source>
        <dbReference type="Proteomes" id="UP000541610"/>
    </source>
</evidence>
<gene>
    <name evidence="3" type="ORF">FOZ60_002177</name>
</gene>
<feature type="compositionally biased region" description="Basic and acidic residues" evidence="1">
    <location>
        <begin position="103"/>
        <end position="131"/>
    </location>
</feature>
<evidence type="ECO:0000256" key="2">
    <source>
        <dbReference type="SAM" id="Phobius"/>
    </source>
</evidence>
<sequence length="147" mass="16222">MSVDKVVEPATVDEKAKDGEEKEEKSMSLGDLLDEVLGINGAEDLLKFIRRIVGALIFLCLIYLWYLPTFELAFNLVLGFMLLLVGLVAVASWTVNEAQRIEAEQKKEKEEAEKKAEGDAVEDMKEGKSSEEGPAATAAADESKKER</sequence>
<name>A0A7J6NZR9_PEROL</name>
<evidence type="ECO:0000313" key="3">
    <source>
        <dbReference type="EMBL" id="KAF4689006.1"/>
    </source>
</evidence>
<keyword evidence="2" id="KW-0472">Membrane</keyword>
<keyword evidence="2" id="KW-1133">Transmembrane helix</keyword>
<accession>A0A7J6NZR9</accession>
<keyword evidence="2" id="KW-0812">Transmembrane</keyword>
<dbReference type="Proteomes" id="UP000541610">
    <property type="component" value="Unassembled WGS sequence"/>
</dbReference>
<feature type="transmembrane region" description="Helical" evidence="2">
    <location>
        <begin position="48"/>
        <end position="66"/>
    </location>
</feature>
<feature type="region of interest" description="Disordered" evidence="1">
    <location>
        <begin position="103"/>
        <end position="147"/>
    </location>
</feature>